<dbReference type="InterPro" id="IPR008930">
    <property type="entry name" value="Terpenoid_cyclase/PrenylTrfase"/>
</dbReference>
<evidence type="ECO:0000256" key="1">
    <source>
        <dbReference type="SAM" id="MobiDB-lite"/>
    </source>
</evidence>
<reference evidence="2" key="1">
    <citation type="submission" date="2018-05" db="EMBL/GenBank/DDBJ databases">
        <authorList>
            <person name="Lanie J.A."/>
            <person name="Ng W.-L."/>
            <person name="Kazmierczak K.M."/>
            <person name="Andrzejewski T.M."/>
            <person name="Davidsen T.M."/>
            <person name="Wayne K.J."/>
            <person name="Tettelin H."/>
            <person name="Glass J.I."/>
            <person name="Rusch D."/>
            <person name="Podicherti R."/>
            <person name="Tsui H.-C.T."/>
            <person name="Winkler M.E."/>
        </authorList>
    </citation>
    <scope>NUCLEOTIDE SEQUENCE</scope>
</reference>
<dbReference type="AlphaFoldDB" id="A0A382HNM4"/>
<protein>
    <submittedName>
        <fullName evidence="2">Uncharacterized protein</fullName>
    </submittedName>
</protein>
<dbReference type="SUPFAM" id="SSF48239">
    <property type="entry name" value="Terpenoid cyclases/Protein prenyltransferases"/>
    <property type="match status" value="1"/>
</dbReference>
<feature type="region of interest" description="Disordered" evidence="1">
    <location>
        <begin position="243"/>
        <end position="267"/>
    </location>
</feature>
<proteinExistence type="predicted"/>
<gene>
    <name evidence="2" type="ORF">METZ01_LOCUS241752</name>
</gene>
<evidence type="ECO:0000313" key="2">
    <source>
        <dbReference type="EMBL" id="SVB88898.1"/>
    </source>
</evidence>
<accession>A0A382HNM4</accession>
<feature type="non-terminal residue" evidence="2">
    <location>
        <position position="407"/>
    </location>
</feature>
<sequence>MSLRKKISFVSALALVVSTLLLPGVSISVRAADAISEAIDAGTTYLLGQVKAKQVGHRAEGQVALETYALVVSGVSVTHPLIRRNFDHLHARMSKSKHTYTLACYIFALDAAISQIEQDILILAPAKARALFKDNPRIGKEFRPHLKKAVENLADIQMAGGGGWSYGPSKDRFDNSNTQFAVLGLGVGMKRNIPIDRKVWLKIMDHFVDGQQEKGPEVAERVTLMKPSDKEEWNSKVKLIDGDKKPLTAGKDDKSPKRKRSSQGRTVVVTPANPEVGFEGIKVYKRGFDYTNKGGATWNMTCAGLSSLILARNSLEGKIPKQMLNAMNKAVRDGYGWLMTSWTPTKSYYGMYSLEKVGDLGDIKLFAKHDWFDEMSKHLIGQQLVDGSWPGGAAHGEKEDPRIPTSF</sequence>
<name>A0A382HNM4_9ZZZZ</name>
<dbReference type="Gene3D" id="1.50.10.20">
    <property type="match status" value="1"/>
</dbReference>
<dbReference type="EMBL" id="UINC01062354">
    <property type="protein sequence ID" value="SVB88898.1"/>
    <property type="molecule type" value="Genomic_DNA"/>
</dbReference>
<organism evidence="2">
    <name type="scientific">marine metagenome</name>
    <dbReference type="NCBI Taxonomy" id="408172"/>
    <lineage>
        <taxon>unclassified sequences</taxon>
        <taxon>metagenomes</taxon>
        <taxon>ecological metagenomes</taxon>
    </lineage>
</organism>
<feature type="compositionally biased region" description="Basic and acidic residues" evidence="1">
    <location>
        <begin position="243"/>
        <end position="255"/>
    </location>
</feature>